<dbReference type="InterPro" id="IPR000835">
    <property type="entry name" value="HTH_MarR-typ"/>
</dbReference>
<keyword evidence="4" id="KW-1185">Reference proteome</keyword>
<evidence type="ECO:0000259" key="2">
    <source>
        <dbReference type="PROSITE" id="PS50995"/>
    </source>
</evidence>
<organism evidence="3 4">
    <name type="scientific">Amycolatopsis rhabdoformis</name>
    <dbReference type="NCBI Taxonomy" id="1448059"/>
    <lineage>
        <taxon>Bacteria</taxon>
        <taxon>Bacillati</taxon>
        <taxon>Actinomycetota</taxon>
        <taxon>Actinomycetes</taxon>
        <taxon>Pseudonocardiales</taxon>
        <taxon>Pseudonocardiaceae</taxon>
        <taxon>Amycolatopsis</taxon>
    </lineage>
</organism>
<sequence length="178" mass="20154">MTQQARPATAEKSTRRVPDAAGNLEDMLARLQRETQLWQGFLLAHRQLVGALAEQMMRDHRLPLEWFDVMVQLADVPDMRLRQRELKDRVLLSESGVSRLLVRMERAGLVVRTPSDDDKRGVDIELTEGGRASLLAAMESHLDLVAELFTDRLTATDETALQRVVTKLVDAQVRPTED</sequence>
<dbReference type="PROSITE" id="PS50995">
    <property type="entry name" value="HTH_MARR_2"/>
    <property type="match status" value="1"/>
</dbReference>
<dbReference type="Pfam" id="PF12802">
    <property type="entry name" value="MarR_2"/>
    <property type="match status" value="1"/>
</dbReference>
<dbReference type="EMBL" id="CP142149">
    <property type="protein sequence ID" value="WSE29941.1"/>
    <property type="molecule type" value="Genomic_DNA"/>
</dbReference>
<dbReference type="RefSeq" id="WP_326568898.1">
    <property type="nucleotide sequence ID" value="NZ_CP142149.1"/>
</dbReference>
<gene>
    <name evidence="3" type="ORF">VSH64_45335</name>
</gene>
<dbReference type="PANTHER" id="PTHR33164">
    <property type="entry name" value="TRANSCRIPTIONAL REGULATOR, MARR FAMILY"/>
    <property type="match status" value="1"/>
</dbReference>
<dbReference type="Gene3D" id="1.10.10.10">
    <property type="entry name" value="Winged helix-like DNA-binding domain superfamily/Winged helix DNA-binding domain"/>
    <property type="match status" value="1"/>
</dbReference>
<dbReference type="PRINTS" id="PR00598">
    <property type="entry name" value="HTHMARR"/>
</dbReference>
<accession>A0ABZ1I692</accession>
<evidence type="ECO:0000313" key="3">
    <source>
        <dbReference type="EMBL" id="WSE29941.1"/>
    </source>
</evidence>
<proteinExistence type="predicted"/>
<dbReference type="SMART" id="SM00347">
    <property type="entry name" value="HTH_MARR"/>
    <property type="match status" value="1"/>
</dbReference>
<feature type="region of interest" description="Disordered" evidence="1">
    <location>
        <begin position="1"/>
        <end position="21"/>
    </location>
</feature>
<dbReference type="InterPro" id="IPR036390">
    <property type="entry name" value="WH_DNA-bd_sf"/>
</dbReference>
<feature type="domain" description="HTH marR-type" evidence="2">
    <location>
        <begin position="34"/>
        <end position="170"/>
    </location>
</feature>
<dbReference type="InterPro" id="IPR039422">
    <property type="entry name" value="MarR/SlyA-like"/>
</dbReference>
<protein>
    <submittedName>
        <fullName evidence="3">MarR family transcriptional regulator</fullName>
    </submittedName>
</protein>
<dbReference type="Proteomes" id="UP001330812">
    <property type="component" value="Chromosome"/>
</dbReference>
<dbReference type="InterPro" id="IPR036388">
    <property type="entry name" value="WH-like_DNA-bd_sf"/>
</dbReference>
<dbReference type="PANTHER" id="PTHR33164:SF99">
    <property type="entry name" value="MARR FAMILY REGULATORY PROTEIN"/>
    <property type="match status" value="1"/>
</dbReference>
<evidence type="ECO:0000256" key="1">
    <source>
        <dbReference type="SAM" id="MobiDB-lite"/>
    </source>
</evidence>
<evidence type="ECO:0000313" key="4">
    <source>
        <dbReference type="Proteomes" id="UP001330812"/>
    </source>
</evidence>
<dbReference type="SUPFAM" id="SSF46785">
    <property type="entry name" value="Winged helix' DNA-binding domain"/>
    <property type="match status" value="1"/>
</dbReference>
<reference evidence="3 4" key="1">
    <citation type="journal article" date="2015" name="Int. J. Syst. Evol. Microbiol.">
        <title>Amycolatopsis rhabdoformis sp. nov., an actinomycete isolated from a tropical forest soil.</title>
        <authorList>
            <person name="Souza W.R."/>
            <person name="Silva R.E."/>
            <person name="Goodfellow M."/>
            <person name="Busarakam K."/>
            <person name="Figueiro F.S."/>
            <person name="Ferreira D."/>
            <person name="Rodrigues-Filho E."/>
            <person name="Moraes L.A.B."/>
            <person name="Zucchi T.D."/>
        </authorList>
    </citation>
    <scope>NUCLEOTIDE SEQUENCE [LARGE SCALE GENOMIC DNA]</scope>
    <source>
        <strain evidence="3 4">NCIMB 14900</strain>
    </source>
</reference>
<name>A0ABZ1I692_9PSEU</name>